<dbReference type="InterPro" id="IPR025563">
    <property type="entry name" value="DUF4286"/>
</dbReference>
<organism evidence="1 2">
    <name type="scientific">Algivirga pacifica</name>
    <dbReference type="NCBI Taxonomy" id="1162670"/>
    <lineage>
        <taxon>Bacteria</taxon>
        <taxon>Pseudomonadati</taxon>
        <taxon>Bacteroidota</taxon>
        <taxon>Cytophagia</taxon>
        <taxon>Cytophagales</taxon>
        <taxon>Flammeovirgaceae</taxon>
        <taxon>Algivirga</taxon>
    </lineage>
</organism>
<protein>
    <recommendedName>
        <fullName evidence="3">DUF4286 domain-containing protein</fullName>
    </recommendedName>
</protein>
<evidence type="ECO:0000313" key="1">
    <source>
        <dbReference type="EMBL" id="GAA4829908.1"/>
    </source>
</evidence>
<evidence type="ECO:0000313" key="2">
    <source>
        <dbReference type="Proteomes" id="UP001500298"/>
    </source>
</evidence>
<name>A0ABP9D792_9BACT</name>
<comment type="caution">
    <text evidence="1">The sequence shown here is derived from an EMBL/GenBank/DDBJ whole genome shotgun (WGS) entry which is preliminary data.</text>
</comment>
<sequence length="101" mass="11382">MIVYNVTVNVDEAIAHEWVAWMKGQFLPALAKMGGYESHRLLHLQDEIAESNGQTFAMQINLKGVEALLAFQGGAEKEFFQLMNVKYRGKYAAFATTLKEI</sequence>
<dbReference type="EMBL" id="BAABJX010000022">
    <property type="protein sequence ID" value="GAA4829908.1"/>
    <property type="molecule type" value="Genomic_DNA"/>
</dbReference>
<keyword evidence="2" id="KW-1185">Reference proteome</keyword>
<proteinExistence type="predicted"/>
<dbReference type="Pfam" id="PF14114">
    <property type="entry name" value="DUF4286"/>
    <property type="match status" value="1"/>
</dbReference>
<reference evidence="2" key="1">
    <citation type="journal article" date="2019" name="Int. J. Syst. Evol. Microbiol.">
        <title>The Global Catalogue of Microorganisms (GCM) 10K type strain sequencing project: providing services to taxonomists for standard genome sequencing and annotation.</title>
        <authorList>
            <consortium name="The Broad Institute Genomics Platform"/>
            <consortium name="The Broad Institute Genome Sequencing Center for Infectious Disease"/>
            <person name="Wu L."/>
            <person name="Ma J."/>
        </authorList>
    </citation>
    <scope>NUCLEOTIDE SEQUENCE [LARGE SCALE GENOMIC DNA]</scope>
    <source>
        <strain evidence="2">JCM 18326</strain>
    </source>
</reference>
<dbReference type="Proteomes" id="UP001500298">
    <property type="component" value="Unassembled WGS sequence"/>
</dbReference>
<gene>
    <name evidence="1" type="ORF">GCM10023331_13940</name>
</gene>
<dbReference type="RefSeq" id="WP_345370410.1">
    <property type="nucleotide sequence ID" value="NZ_BAABJX010000022.1"/>
</dbReference>
<evidence type="ECO:0008006" key="3">
    <source>
        <dbReference type="Google" id="ProtNLM"/>
    </source>
</evidence>
<accession>A0ABP9D792</accession>